<name>A0A4U0W4A3_9PEZI</name>
<evidence type="ECO:0000256" key="5">
    <source>
        <dbReference type="PIRSR" id="PIRSR606710-2"/>
    </source>
</evidence>
<dbReference type="CDD" id="cd08999">
    <property type="entry name" value="GH43_ABN-like"/>
    <property type="match status" value="1"/>
</dbReference>
<evidence type="ECO:0000256" key="2">
    <source>
        <dbReference type="ARBA" id="ARBA00022801"/>
    </source>
</evidence>
<dbReference type="Proteomes" id="UP000308768">
    <property type="component" value="Unassembled WGS sequence"/>
</dbReference>
<dbReference type="Pfam" id="PF04616">
    <property type="entry name" value="Glyco_hydro_43"/>
    <property type="match status" value="1"/>
</dbReference>
<gene>
    <name evidence="7" type="ORF">B0A49_12292</name>
</gene>
<reference evidence="7 8" key="1">
    <citation type="submission" date="2017-03" db="EMBL/GenBank/DDBJ databases">
        <title>Genomes of endolithic fungi from Antarctica.</title>
        <authorList>
            <person name="Coleine C."/>
            <person name="Masonjones S."/>
            <person name="Stajich J.E."/>
        </authorList>
    </citation>
    <scope>NUCLEOTIDE SEQUENCE [LARGE SCALE GENOMIC DNA]</scope>
    <source>
        <strain evidence="7 8">CCFEE 5187</strain>
    </source>
</reference>
<keyword evidence="8" id="KW-1185">Reference proteome</keyword>
<keyword evidence="2 6" id="KW-0378">Hydrolase</keyword>
<sequence length="333" mass="35687">MTQLKPTVLDRDNKARDVVKYPILIHQAITVNFVDPAIYKDDNGTWYAFATNNTAGILHQPGNGTAVDYGRSNIQLATSTDFLNWILHKSIQDPLPQVGAWANRDVSNSTGIQRANVWAPDVLRRSSNGRFVTYYSAAAGNTTTNHCIGAAVSTNYSPAGPYRSLPGSIACPTNVGGAIDPTAFIDSDGAIYVAYNVDGNNHGNGGICGNCVAPIMPTPILLQRMEGDGVTPRGPAVQILDRVSEDGPLVEAPQLVRSAEGVSFLFFSSGCTRAPSYDVKYATAMKITGLSTRAESELLQTGDWDLQAPGSVGVRWDHVAERFLGLGVILLFK</sequence>
<feature type="site" description="Important for catalytic activity, responsible for pKa modulation of the active site Glu and correct orientation of both the proton donor and substrate" evidence="5">
    <location>
        <position position="180"/>
    </location>
</feature>
<proteinExistence type="inferred from homology"/>
<dbReference type="InterPro" id="IPR023296">
    <property type="entry name" value="Glyco_hydro_beta-prop_sf"/>
</dbReference>
<dbReference type="InterPro" id="IPR051795">
    <property type="entry name" value="Glycosyl_Hydrlase_43"/>
</dbReference>
<evidence type="ECO:0000256" key="4">
    <source>
        <dbReference type="PIRSR" id="PIRSR606710-1"/>
    </source>
</evidence>
<dbReference type="SUPFAM" id="SSF75005">
    <property type="entry name" value="Arabinanase/levansucrase/invertase"/>
    <property type="match status" value="1"/>
</dbReference>
<organism evidence="7 8">
    <name type="scientific">Cryomyces minteri</name>
    <dbReference type="NCBI Taxonomy" id="331657"/>
    <lineage>
        <taxon>Eukaryota</taxon>
        <taxon>Fungi</taxon>
        <taxon>Dikarya</taxon>
        <taxon>Ascomycota</taxon>
        <taxon>Pezizomycotina</taxon>
        <taxon>Dothideomycetes</taxon>
        <taxon>Dothideomycetes incertae sedis</taxon>
        <taxon>Cryomyces</taxon>
    </lineage>
</organism>
<dbReference type="PANTHER" id="PTHR42812">
    <property type="entry name" value="BETA-XYLOSIDASE"/>
    <property type="match status" value="1"/>
</dbReference>
<evidence type="ECO:0000256" key="1">
    <source>
        <dbReference type="ARBA" id="ARBA00009865"/>
    </source>
</evidence>
<feature type="active site" description="Proton acceptor" evidence="4">
    <location>
        <position position="35"/>
    </location>
</feature>
<dbReference type="InterPro" id="IPR006710">
    <property type="entry name" value="Glyco_hydro_43"/>
</dbReference>
<comment type="caution">
    <text evidence="7">The sequence shown here is derived from an EMBL/GenBank/DDBJ whole genome shotgun (WGS) entry which is preliminary data.</text>
</comment>
<feature type="active site" description="Proton donor" evidence="4">
    <location>
        <position position="251"/>
    </location>
</feature>
<accession>A0A4U0W4A3</accession>
<dbReference type="Gene3D" id="2.115.10.20">
    <property type="entry name" value="Glycosyl hydrolase domain, family 43"/>
    <property type="match status" value="1"/>
</dbReference>
<evidence type="ECO:0000256" key="3">
    <source>
        <dbReference type="ARBA" id="ARBA00023295"/>
    </source>
</evidence>
<dbReference type="GO" id="GO:0005975">
    <property type="term" value="P:carbohydrate metabolic process"/>
    <property type="evidence" value="ECO:0007669"/>
    <property type="project" value="InterPro"/>
</dbReference>
<comment type="similarity">
    <text evidence="1 6">Belongs to the glycosyl hydrolase 43 family.</text>
</comment>
<dbReference type="OrthoDB" id="3879658at2759"/>
<dbReference type="AlphaFoldDB" id="A0A4U0W4A3"/>
<dbReference type="GO" id="GO:0004553">
    <property type="term" value="F:hydrolase activity, hydrolyzing O-glycosyl compounds"/>
    <property type="evidence" value="ECO:0007669"/>
    <property type="project" value="InterPro"/>
</dbReference>
<evidence type="ECO:0000313" key="7">
    <source>
        <dbReference type="EMBL" id="TKA57017.1"/>
    </source>
</evidence>
<evidence type="ECO:0000313" key="8">
    <source>
        <dbReference type="Proteomes" id="UP000308768"/>
    </source>
</evidence>
<dbReference type="EMBL" id="NAJN01002142">
    <property type="protein sequence ID" value="TKA57017.1"/>
    <property type="molecule type" value="Genomic_DNA"/>
</dbReference>
<protein>
    <submittedName>
        <fullName evidence="7">Uncharacterized protein</fullName>
    </submittedName>
</protein>
<keyword evidence="3 6" id="KW-0326">Glycosidase</keyword>
<dbReference type="STRING" id="331657.A0A4U0W4A3"/>
<evidence type="ECO:0000256" key="6">
    <source>
        <dbReference type="RuleBase" id="RU361187"/>
    </source>
</evidence>
<dbReference type="PANTHER" id="PTHR42812:SF5">
    <property type="entry name" value="ENDO-ARABINASE"/>
    <property type="match status" value="1"/>
</dbReference>